<dbReference type="RefSeq" id="WP_347438118.1">
    <property type="nucleotide sequence ID" value="NZ_CP089291.1"/>
</dbReference>
<evidence type="ECO:0000256" key="2">
    <source>
        <dbReference type="ARBA" id="ARBA00023186"/>
    </source>
</evidence>
<protein>
    <submittedName>
        <fullName evidence="4">Nucleotide exchange factor GrpE</fullName>
    </submittedName>
</protein>
<sequence length="222" mass="25647">MLNWLIGRITSSVKETLHPLSEQIIEQISEQNQSLEEQGRLLEEQLSKLTRLQYKTGNDILGKLQNLNESIGTVIQWQEVQDTAEKERNIQTETKLKETAEALIRWLDDLDLVRSRTESEEQAAWNRLFEQWSEQILHVLDKLDIHEMQVLGNSFDPRFAESIGTVPKTDARAHLILAESGQADVPYQVIEVVKRGFVWKDGSLLRKAQVITLEKEKFDDNL</sequence>
<accession>A0ABY4CU65</accession>
<name>A0ABY4CU65_9BACL</name>
<dbReference type="SUPFAM" id="SSF58014">
    <property type="entry name" value="Coiled-coil domain of nucleotide exchange factor GrpE"/>
    <property type="match status" value="1"/>
</dbReference>
<dbReference type="InterPro" id="IPR009012">
    <property type="entry name" value="GrpE_head"/>
</dbReference>
<dbReference type="InterPro" id="IPR000740">
    <property type="entry name" value="GrpE"/>
</dbReference>
<keyword evidence="2" id="KW-0143">Chaperone</keyword>
<evidence type="ECO:0000313" key="4">
    <source>
        <dbReference type="EMBL" id="UOF91425.1"/>
    </source>
</evidence>
<comment type="similarity">
    <text evidence="1">Belongs to the GrpE family.</text>
</comment>
<dbReference type="EMBL" id="CP089291">
    <property type="protein sequence ID" value="UOF91425.1"/>
    <property type="molecule type" value="Genomic_DNA"/>
</dbReference>
<gene>
    <name evidence="4" type="primary">grpE</name>
    <name evidence="4" type="ORF">LSG31_03995</name>
</gene>
<organism evidence="4 5">
    <name type="scientific">Fodinisporobacter ferrooxydans</name>
    <dbReference type="NCBI Taxonomy" id="2901836"/>
    <lineage>
        <taxon>Bacteria</taxon>
        <taxon>Bacillati</taxon>
        <taxon>Bacillota</taxon>
        <taxon>Bacilli</taxon>
        <taxon>Bacillales</taxon>
        <taxon>Alicyclobacillaceae</taxon>
        <taxon>Fodinisporobacter</taxon>
    </lineage>
</organism>
<evidence type="ECO:0000256" key="1">
    <source>
        <dbReference type="ARBA" id="ARBA00009054"/>
    </source>
</evidence>
<dbReference type="Pfam" id="PF01025">
    <property type="entry name" value="GrpE"/>
    <property type="match status" value="1"/>
</dbReference>
<evidence type="ECO:0000313" key="5">
    <source>
        <dbReference type="Proteomes" id="UP000830167"/>
    </source>
</evidence>
<evidence type="ECO:0000256" key="3">
    <source>
        <dbReference type="SAM" id="Coils"/>
    </source>
</evidence>
<dbReference type="Proteomes" id="UP000830167">
    <property type="component" value="Chromosome"/>
</dbReference>
<reference evidence="4" key="1">
    <citation type="submission" date="2021-12" db="EMBL/GenBank/DDBJ databases">
        <title>Alicyclobacillaceae gen. nov., sp. nov., isolated from chalcocite enrichment system.</title>
        <authorList>
            <person name="Jiang Z."/>
        </authorList>
    </citation>
    <scope>NUCLEOTIDE SEQUENCE</scope>
    <source>
        <strain evidence="4">MYW30-H2</strain>
    </source>
</reference>
<keyword evidence="5" id="KW-1185">Reference proteome</keyword>
<dbReference type="InterPro" id="IPR013805">
    <property type="entry name" value="GrpE_CC"/>
</dbReference>
<proteinExistence type="inferred from homology"/>
<keyword evidence="3" id="KW-0175">Coiled coil</keyword>
<dbReference type="Gene3D" id="2.30.22.10">
    <property type="entry name" value="Head domain of nucleotide exchange factor GrpE"/>
    <property type="match status" value="1"/>
</dbReference>
<feature type="coiled-coil region" evidence="3">
    <location>
        <begin position="25"/>
        <end position="52"/>
    </location>
</feature>